<dbReference type="RefSeq" id="WP_060778537.1">
    <property type="nucleotide sequence ID" value="NZ_CAJHLF010000005.1"/>
</dbReference>
<feature type="transmembrane region" description="Helical" evidence="5">
    <location>
        <begin position="28"/>
        <end position="45"/>
    </location>
</feature>
<dbReference type="InterPro" id="IPR051843">
    <property type="entry name" value="CPA1_transporter"/>
</dbReference>
<comment type="subcellular location">
    <subcellularLocation>
        <location evidence="1">Membrane</location>
        <topology evidence="1">Multi-pass membrane protein</topology>
    </subcellularLocation>
</comment>
<dbReference type="OrthoDB" id="9790604at2"/>
<protein>
    <submittedName>
        <fullName evidence="8">Cation:proton antiporter</fullName>
    </submittedName>
</protein>
<dbReference type="GO" id="GO:0016020">
    <property type="term" value="C:membrane"/>
    <property type="evidence" value="ECO:0007669"/>
    <property type="project" value="UniProtKB-SubCell"/>
</dbReference>
<organism evidence="8 9">
    <name type="scientific">Aerococcus urinae</name>
    <dbReference type="NCBI Taxonomy" id="1376"/>
    <lineage>
        <taxon>Bacteria</taxon>
        <taxon>Bacillati</taxon>
        <taxon>Bacillota</taxon>
        <taxon>Bacilli</taxon>
        <taxon>Lactobacillales</taxon>
        <taxon>Aerococcaceae</taxon>
        <taxon>Aerococcus</taxon>
    </lineage>
</organism>
<dbReference type="KEGG" id="aun:AWM73_06060"/>
<feature type="transmembrane region" description="Helical" evidence="5">
    <location>
        <begin position="212"/>
        <end position="233"/>
    </location>
</feature>
<feature type="domain" description="Cation/H+ exchanger transmembrane" evidence="6">
    <location>
        <begin position="14"/>
        <end position="377"/>
    </location>
</feature>
<dbReference type="Proteomes" id="UP001069145">
    <property type="component" value="Unassembled WGS sequence"/>
</dbReference>
<name>A0A0X8FGI4_9LACT</name>
<dbReference type="Pfam" id="PF00999">
    <property type="entry name" value="Na_H_Exchanger"/>
    <property type="match status" value="1"/>
</dbReference>
<keyword evidence="3 5" id="KW-1133">Transmembrane helix</keyword>
<evidence type="ECO:0000313" key="9">
    <source>
        <dbReference type="Proteomes" id="UP000594771"/>
    </source>
</evidence>
<keyword evidence="4 5" id="KW-0472">Membrane</keyword>
<evidence type="ECO:0000313" key="8">
    <source>
        <dbReference type="EMBL" id="QPS02226.1"/>
    </source>
</evidence>
<proteinExistence type="predicted"/>
<feature type="transmembrane region" description="Helical" evidence="5">
    <location>
        <begin position="57"/>
        <end position="73"/>
    </location>
</feature>
<dbReference type="EMBL" id="CP065662">
    <property type="protein sequence ID" value="QPS02226.1"/>
    <property type="molecule type" value="Genomic_DNA"/>
</dbReference>
<feature type="transmembrane region" description="Helical" evidence="5">
    <location>
        <begin position="332"/>
        <end position="355"/>
    </location>
</feature>
<feature type="transmembrane region" description="Helical" evidence="5">
    <location>
        <begin position="361"/>
        <end position="385"/>
    </location>
</feature>
<evidence type="ECO:0000313" key="10">
    <source>
        <dbReference type="Proteomes" id="UP001069145"/>
    </source>
</evidence>
<evidence type="ECO:0000313" key="7">
    <source>
        <dbReference type="EMBL" id="MCY3054000.1"/>
    </source>
</evidence>
<dbReference type="GO" id="GO:1902600">
    <property type="term" value="P:proton transmembrane transport"/>
    <property type="evidence" value="ECO:0007669"/>
    <property type="project" value="InterPro"/>
</dbReference>
<dbReference type="PANTHER" id="PTHR31102:SF1">
    <property type="entry name" value="CATION_H+ EXCHANGER DOMAIN-CONTAINING PROTEIN"/>
    <property type="match status" value="1"/>
</dbReference>
<evidence type="ECO:0000256" key="3">
    <source>
        <dbReference type="ARBA" id="ARBA00022989"/>
    </source>
</evidence>
<dbReference type="Gene3D" id="1.20.1530.20">
    <property type="match status" value="1"/>
</dbReference>
<feature type="transmembrane region" description="Helical" evidence="5">
    <location>
        <begin position="185"/>
        <end position="205"/>
    </location>
</feature>
<dbReference type="Proteomes" id="UP000594771">
    <property type="component" value="Chromosome"/>
</dbReference>
<dbReference type="InterPro" id="IPR038770">
    <property type="entry name" value="Na+/solute_symporter_sf"/>
</dbReference>
<dbReference type="PANTHER" id="PTHR31102">
    <property type="match status" value="1"/>
</dbReference>
<feature type="transmembrane region" description="Helical" evidence="5">
    <location>
        <begin position="279"/>
        <end position="296"/>
    </location>
</feature>
<dbReference type="GO" id="GO:0015297">
    <property type="term" value="F:antiporter activity"/>
    <property type="evidence" value="ECO:0007669"/>
    <property type="project" value="InterPro"/>
</dbReference>
<evidence type="ECO:0000256" key="4">
    <source>
        <dbReference type="ARBA" id="ARBA00023136"/>
    </source>
</evidence>
<keyword evidence="10" id="KW-1185">Reference proteome</keyword>
<feature type="transmembrane region" description="Helical" evidence="5">
    <location>
        <begin position="85"/>
        <end position="104"/>
    </location>
</feature>
<reference evidence="7" key="2">
    <citation type="submission" date="2022-09" db="EMBL/GenBank/DDBJ databases">
        <title>Aerococcus urinae taxonomy study.</title>
        <authorList>
            <person name="Christensen J."/>
            <person name="Senneby E."/>
        </authorList>
    </citation>
    <scope>NUCLEOTIDE SEQUENCE</scope>
    <source>
        <strain evidence="7">NLD-066-U95</strain>
    </source>
</reference>
<keyword evidence="2 5" id="KW-0812">Transmembrane</keyword>
<evidence type="ECO:0000259" key="6">
    <source>
        <dbReference type="Pfam" id="PF00999"/>
    </source>
</evidence>
<dbReference type="InterPro" id="IPR006153">
    <property type="entry name" value="Cation/H_exchanger_TM"/>
</dbReference>
<sequence>MLLLSFAYIFIFGLLVDCICRAFKIPSLVGFLFLGIVLGPYAFNLLDPTILDLSADLRQVALIIILTRAGLSLDVRGLIKVGRPALLMCFLPATFEIIATSLLAPRILGISQADAMVLGTVLGAVSPAVVVPKMLNLIEKGYGTEKQIPQIILAGSSADDIYVLVLFSSFLSVAQGGSFQVTQLLTIPLSIILGLLIGGLLGAGLNSLFDRFALSTAKQLILLLSLSFVLVSVEKILPAIPFSGILAVMAMGLVINRLDSEKAVDLGQYYNKLWIPGEILLFVLVGASVNISYAFQAGWQPVLLIALVLIFRSMGVLLSLAKTHLSLKERLFSVIAYLPKATVQAAIGGVPLAMGLGTGEIILTVSVVAILITAPLGAFGIDLTYQRLLEKEVK</sequence>
<feature type="transmembrane region" description="Helical" evidence="5">
    <location>
        <begin position="239"/>
        <end position="258"/>
    </location>
</feature>
<feature type="transmembrane region" description="Helical" evidence="5">
    <location>
        <begin position="151"/>
        <end position="173"/>
    </location>
</feature>
<evidence type="ECO:0000256" key="5">
    <source>
        <dbReference type="SAM" id="Phobius"/>
    </source>
</evidence>
<feature type="transmembrane region" description="Helical" evidence="5">
    <location>
        <begin position="6"/>
        <end position="23"/>
    </location>
</feature>
<dbReference type="GeneID" id="35767392"/>
<evidence type="ECO:0000256" key="1">
    <source>
        <dbReference type="ARBA" id="ARBA00004141"/>
    </source>
</evidence>
<reference evidence="8 9" key="1">
    <citation type="submission" date="2020-12" db="EMBL/GenBank/DDBJ databases">
        <title>FDA dAtabase for Regulatory Grade micrObial Sequences (FDA-ARGOS): Supporting development and validation of Infectious Disease Dx tests.</title>
        <authorList>
            <person name="Sproer C."/>
            <person name="Gronow S."/>
            <person name="Severitt S."/>
            <person name="Schroder I."/>
            <person name="Tallon L."/>
            <person name="Sadzewicz L."/>
            <person name="Zhao X."/>
            <person name="Boylan J."/>
            <person name="Ott S."/>
            <person name="Bowen H."/>
            <person name="Vavikolanu K."/>
            <person name="Mehta A."/>
            <person name="Aluvathingal J."/>
            <person name="Nadendla S."/>
            <person name="Lowell S."/>
            <person name="Myers T."/>
            <person name="Yan Y."/>
            <person name="Sichtig H."/>
        </authorList>
    </citation>
    <scope>NUCLEOTIDE SEQUENCE [LARGE SCALE GENOMIC DNA]</scope>
    <source>
        <strain evidence="8 9">FDAARGOS_911</strain>
    </source>
</reference>
<dbReference type="EMBL" id="JAOTML010000011">
    <property type="protein sequence ID" value="MCY3054000.1"/>
    <property type="molecule type" value="Genomic_DNA"/>
</dbReference>
<accession>A0A0X8FGI4</accession>
<feature type="transmembrane region" description="Helical" evidence="5">
    <location>
        <begin position="110"/>
        <end position="131"/>
    </location>
</feature>
<evidence type="ECO:0000256" key="2">
    <source>
        <dbReference type="ARBA" id="ARBA00022692"/>
    </source>
</evidence>
<feature type="transmembrane region" description="Helical" evidence="5">
    <location>
        <begin position="302"/>
        <end position="320"/>
    </location>
</feature>
<dbReference type="AlphaFoldDB" id="A0A0X8FGI4"/>
<gene>
    <name evidence="8" type="ORF">I6G68_03980</name>
    <name evidence="7" type="ORF">ODY43_08415</name>
</gene>